<evidence type="ECO:0000313" key="13">
    <source>
        <dbReference type="EMBL" id="MCA6063191.1"/>
    </source>
</evidence>
<evidence type="ECO:0000256" key="9">
    <source>
        <dbReference type="ARBA" id="ARBA00025772"/>
    </source>
</evidence>
<dbReference type="Proteomes" id="UP000714380">
    <property type="component" value="Unassembled WGS sequence"/>
</dbReference>
<comment type="similarity">
    <text evidence="9">Belongs to the GSP H family.</text>
</comment>
<evidence type="ECO:0000256" key="3">
    <source>
        <dbReference type="ARBA" id="ARBA00022475"/>
    </source>
</evidence>
<feature type="domain" description="General secretion pathway GspH" evidence="12">
    <location>
        <begin position="52"/>
        <end position="156"/>
    </location>
</feature>
<dbReference type="PROSITE" id="PS00409">
    <property type="entry name" value="PROKAR_NTER_METHYL"/>
    <property type="match status" value="1"/>
</dbReference>
<evidence type="ECO:0000256" key="11">
    <source>
        <dbReference type="SAM" id="Phobius"/>
    </source>
</evidence>
<dbReference type="Pfam" id="PF07963">
    <property type="entry name" value="N_methyl"/>
    <property type="match status" value="1"/>
</dbReference>
<dbReference type="EMBL" id="JAEDAH010000029">
    <property type="protein sequence ID" value="MCA6063191.1"/>
    <property type="molecule type" value="Genomic_DNA"/>
</dbReference>
<dbReference type="SUPFAM" id="SSF54523">
    <property type="entry name" value="Pili subunits"/>
    <property type="match status" value="1"/>
</dbReference>
<feature type="transmembrane region" description="Helical" evidence="11">
    <location>
        <begin position="12"/>
        <end position="34"/>
    </location>
</feature>
<evidence type="ECO:0000256" key="8">
    <source>
        <dbReference type="ARBA" id="ARBA00023136"/>
    </source>
</evidence>
<dbReference type="InterPro" id="IPR022346">
    <property type="entry name" value="T2SS_GspH"/>
</dbReference>
<sequence>MKWNNVQTPSAFLRGVTLVELMVVVSIAAILLSVSIPSLKSMNANNTASRLINELKLDIGFARSQAISLSTTIQIIPINGSWSNGWRVLQGATELRSRGSTSNPIADSGVISSTDYNSGTPITFDNRGRAQSTGSLTLHVPYCSGNKVFKLSINQIGQLIQQESACP</sequence>
<comment type="subcellular location">
    <subcellularLocation>
        <location evidence="1">Cell inner membrane</location>
        <topology evidence="1">Single-pass membrane protein</topology>
    </subcellularLocation>
</comment>
<name>A0ABS7ZNA8_9GAMM</name>
<evidence type="ECO:0000259" key="12">
    <source>
        <dbReference type="Pfam" id="PF12019"/>
    </source>
</evidence>
<reference evidence="13 14" key="1">
    <citation type="submission" date="2020-12" db="EMBL/GenBank/DDBJ databases">
        <title>Novel Thalassolituus-related marine hydrocarbonoclastic bacteria mediated algae-derived hydrocarbons mineralization in twilight zone of the northern South China Sea.</title>
        <authorList>
            <person name="Dong C."/>
        </authorList>
    </citation>
    <scope>NUCLEOTIDE SEQUENCE [LARGE SCALE GENOMIC DNA]</scope>
    <source>
        <strain evidence="13 14">IMCC1826</strain>
    </source>
</reference>
<comment type="caution">
    <text evidence="13">The sequence shown here is derived from an EMBL/GenBank/DDBJ whole genome shotgun (WGS) entry which is preliminary data.</text>
</comment>
<accession>A0ABS7ZNA8</accession>
<dbReference type="RefSeq" id="WP_225672947.1">
    <property type="nucleotide sequence ID" value="NZ_JAEDAH010000029.1"/>
</dbReference>
<evidence type="ECO:0000313" key="14">
    <source>
        <dbReference type="Proteomes" id="UP000714380"/>
    </source>
</evidence>
<keyword evidence="8 11" id="KW-0472">Membrane</keyword>
<dbReference type="Gene3D" id="3.55.40.10">
    <property type="entry name" value="minor pseudopilin epsh domain"/>
    <property type="match status" value="1"/>
</dbReference>
<evidence type="ECO:0000256" key="4">
    <source>
        <dbReference type="ARBA" id="ARBA00022481"/>
    </source>
</evidence>
<keyword evidence="7 11" id="KW-1133">Transmembrane helix</keyword>
<keyword evidence="4" id="KW-0488">Methylation</keyword>
<evidence type="ECO:0000256" key="10">
    <source>
        <dbReference type="ARBA" id="ARBA00030775"/>
    </source>
</evidence>
<dbReference type="InterPro" id="IPR045584">
    <property type="entry name" value="Pilin-like"/>
</dbReference>
<evidence type="ECO:0000256" key="2">
    <source>
        <dbReference type="ARBA" id="ARBA00021549"/>
    </source>
</evidence>
<gene>
    <name evidence="13" type="ORF">I9W95_06170</name>
</gene>
<evidence type="ECO:0000256" key="1">
    <source>
        <dbReference type="ARBA" id="ARBA00004377"/>
    </source>
</evidence>
<keyword evidence="6 11" id="KW-0812">Transmembrane</keyword>
<keyword evidence="3" id="KW-1003">Cell membrane</keyword>
<keyword evidence="5" id="KW-0997">Cell inner membrane</keyword>
<protein>
    <recommendedName>
        <fullName evidence="2">Type II secretion system protein H</fullName>
    </recommendedName>
    <alternativeName>
        <fullName evidence="10">General secretion pathway protein H</fullName>
    </alternativeName>
</protein>
<evidence type="ECO:0000256" key="7">
    <source>
        <dbReference type="ARBA" id="ARBA00022989"/>
    </source>
</evidence>
<dbReference type="NCBIfam" id="TIGR02532">
    <property type="entry name" value="IV_pilin_GFxxxE"/>
    <property type="match status" value="1"/>
</dbReference>
<keyword evidence="14" id="KW-1185">Reference proteome</keyword>
<evidence type="ECO:0000256" key="5">
    <source>
        <dbReference type="ARBA" id="ARBA00022519"/>
    </source>
</evidence>
<evidence type="ECO:0000256" key="6">
    <source>
        <dbReference type="ARBA" id="ARBA00022692"/>
    </source>
</evidence>
<dbReference type="Pfam" id="PF12019">
    <property type="entry name" value="GspH"/>
    <property type="match status" value="1"/>
</dbReference>
<organism evidence="13 14">
    <name type="scientific">Thalassolituus marinus</name>
    <dbReference type="NCBI Taxonomy" id="671053"/>
    <lineage>
        <taxon>Bacteria</taxon>
        <taxon>Pseudomonadati</taxon>
        <taxon>Pseudomonadota</taxon>
        <taxon>Gammaproteobacteria</taxon>
        <taxon>Oceanospirillales</taxon>
        <taxon>Oceanospirillaceae</taxon>
        <taxon>Thalassolituus</taxon>
    </lineage>
</organism>
<dbReference type="InterPro" id="IPR012902">
    <property type="entry name" value="N_methyl_site"/>
</dbReference>
<proteinExistence type="inferred from homology"/>